<dbReference type="RefSeq" id="WP_168883213.1">
    <property type="nucleotide sequence ID" value="NZ_JABAIL010000004.1"/>
</dbReference>
<proteinExistence type="predicted"/>
<dbReference type="SUPFAM" id="SSF52540">
    <property type="entry name" value="P-loop containing nucleoside triphosphate hydrolases"/>
    <property type="match status" value="1"/>
</dbReference>
<accession>A0A7X8SLM8</accession>
<dbReference type="InterPro" id="IPR027417">
    <property type="entry name" value="P-loop_NTPase"/>
</dbReference>
<dbReference type="InterPro" id="IPR018831">
    <property type="entry name" value="Uncharacterised_NKWYS"/>
</dbReference>
<evidence type="ECO:0000313" key="2">
    <source>
        <dbReference type="Proteomes" id="UP000585050"/>
    </source>
</evidence>
<name>A0A7X8SLM8_9BACT</name>
<sequence>MNIKNFLRKITIFFRSVIRFVFYNLKIKNEIILVYTMGKVGSSSVFDSIEKNNPYSYVFHVHFLSNNYLYKILPKLDKVFLINIIKGEKVLKVINNFTGCRLKIVTLTREPVSRAISDMFQNWNYKYDDIENISIDIIYNDILNSNFEYTSNWFEYEFKKYLNYDIYKYKFDKMKGYQIYKSEKFDILCIKLELLDLVYKNAFKDFFGEDIILMNTNNSKSKKGNESFTLIYDKLKIDTHKLNKIYNTKYMKYFYTSKEINSFKEKWS</sequence>
<gene>
    <name evidence="1" type="ORF">HGP29_14900</name>
</gene>
<protein>
    <recommendedName>
        <fullName evidence="3">Sulfotransferase domain-containing protein</fullName>
    </recommendedName>
</protein>
<dbReference type="Proteomes" id="UP000585050">
    <property type="component" value="Unassembled WGS sequence"/>
</dbReference>
<evidence type="ECO:0000313" key="1">
    <source>
        <dbReference type="EMBL" id="NLR92504.1"/>
    </source>
</evidence>
<dbReference type="AlphaFoldDB" id="A0A7X8SLM8"/>
<dbReference type="Pfam" id="PF10364">
    <property type="entry name" value="NKWYS"/>
    <property type="match status" value="1"/>
</dbReference>
<comment type="caution">
    <text evidence="1">The sequence shown here is derived from an EMBL/GenBank/DDBJ whole genome shotgun (WGS) entry which is preliminary data.</text>
</comment>
<keyword evidence="2" id="KW-1185">Reference proteome</keyword>
<evidence type="ECO:0008006" key="3">
    <source>
        <dbReference type="Google" id="ProtNLM"/>
    </source>
</evidence>
<organism evidence="1 2">
    <name type="scientific">Flammeovirga agarivorans</name>
    <dbReference type="NCBI Taxonomy" id="2726742"/>
    <lineage>
        <taxon>Bacteria</taxon>
        <taxon>Pseudomonadati</taxon>
        <taxon>Bacteroidota</taxon>
        <taxon>Cytophagia</taxon>
        <taxon>Cytophagales</taxon>
        <taxon>Flammeovirgaceae</taxon>
        <taxon>Flammeovirga</taxon>
    </lineage>
</organism>
<reference evidence="1 2" key="1">
    <citation type="submission" date="2020-04" db="EMBL/GenBank/DDBJ databases">
        <title>Flammeovirga sp. SR4, a novel species isolated from seawater.</title>
        <authorList>
            <person name="Wang X."/>
        </authorList>
    </citation>
    <scope>NUCLEOTIDE SEQUENCE [LARGE SCALE GENOMIC DNA]</scope>
    <source>
        <strain evidence="1 2">SR4</strain>
    </source>
</reference>
<dbReference type="EMBL" id="JABAIL010000004">
    <property type="protein sequence ID" value="NLR92504.1"/>
    <property type="molecule type" value="Genomic_DNA"/>
</dbReference>